<dbReference type="AlphaFoldDB" id="A0AA35V227"/>
<organism evidence="1 2">
    <name type="scientific">Lactuca saligna</name>
    <name type="common">Willowleaf lettuce</name>
    <dbReference type="NCBI Taxonomy" id="75948"/>
    <lineage>
        <taxon>Eukaryota</taxon>
        <taxon>Viridiplantae</taxon>
        <taxon>Streptophyta</taxon>
        <taxon>Embryophyta</taxon>
        <taxon>Tracheophyta</taxon>
        <taxon>Spermatophyta</taxon>
        <taxon>Magnoliopsida</taxon>
        <taxon>eudicotyledons</taxon>
        <taxon>Gunneridae</taxon>
        <taxon>Pentapetalae</taxon>
        <taxon>asterids</taxon>
        <taxon>campanulids</taxon>
        <taxon>Asterales</taxon>
        <taxon>Asteraceae</taxon>
        <taxon>Cichorioideae</taxon>
        <taxon>Cichorieae</taxon>
        <taxon>Lactucinae</taxon>
        <taxon>Lactuca</taxon>
    </lineage>
</organism>
<accession>A0AA35V227</accession>
<sequence length="125" mass="14385">MTTSSNITKNCMWIYKRYTNRYCVDPKCVVVLSHWMFGMNEMEAGDHVMITITSPYNELVKECGVSLVYNDREEDAFGYYKSWKNIIGGVPTQSAHLSWPLSLLIFPLLSPFQVIKILFISATFV</sequence>
<dbReference type="Proteomes" id="UP001177003">
    <property type="component" value="Chromosome 1"/>
</dbReference>
<dbReference type="EMBL" id="OX465077">
    <property type="protein sequence ID" value="CAI9269396.1"/>
    <property type="molecule type" value="Genomic_DNA"/>
</dbReference>
<proteinExistence type="predicted"/>
<evidence type="ECO:0000313" key="2">
    <source>
        <dbReference type="Proteomes" id="UP001177003"/>
    </source>
</evidence>
<keyword evidence="2" id="KW-1185">Reference proteome</keyword>
<evidence type="ECO:0000313" key="1">
    <source>
        <dbReference type="EMBL" id="CAI9269396.1"/>
    </source>
</evidence>
<protein>
    <submittedName>
        <fullName evidence="1">Uncharacterized protein</fullName>
    </submittedName>
</protein>
<gene>
    <name evidence="1" type="ORF">LSALG_LOCUS9773</name>
</gene>
<name>A0AA35V227_LACSI</name>
<reference evidence="1" key="1">
    <citation type="submission" date="2023-04" db="EMBL/GenBank/DDBJ databases">
        <authorList>
            <person name="Vijverberg K."/>
            <person name="Xiong W."/>
            <person name="Schranz E."/>
        </authorList>
    </citation>
    <scope>NUCLEOTIDE SEQUENCE</scope>
</reference>